<proteinExistence type="predicted"/>
<keyword evidence="2" id="KW-1185">Reference proteome</keyword>
<evidence type="ECO:0000313" key="1">
    <source>
        <dbReference type="EMBL" id="GAX24461.1"/>
    </source>
</evidence>
<protein>
    <submittedName>
        <fullName evidence="1">Uncharacterized protein</fullName>
    </submittedName>
</protein>
<organism evidence="1 2">
    <name type="scientific">Fistulifera solaris</name>
    <name type="common">Oleaginous diatom</name>
    <dbReference type="NCBI Taxonomy" id="1519565"/>
    <lineage>
        <taxon>Eukaryota</taxon>
        <taxon>Sar</taxon>
        <taxon>Stramenopiles</taxon>
        <taxon>Ochrophyta</taxon>
        <taxon>Bacillariophyta</taxon>
        <taxon>Bacillariophyceae</taxon>
        <taxon>Bacillariophycidae</taxon>
        <taxon>Naviculales</taxon>
        <taxon>Naviculaceae</taxon>
        <taxon>Fistulifera</taxon>
    </lineage>
</organism>
<sequence length="85" mass="9542">MCAVSTRLSVFCFFHSQELVHWFITNNTCGAEPQALITTQNFVLLAFHVGDASTTLSKRQRCFRSANATVIHRFSSDEKGFSVLL</sequence>
<comment type="caution">
    <text evidence="1">The sequence shown here is derived from an EMBL/GenBank/DDBJ whole genome shotgun (WGS) entry which is preliminary data.</text>
</comment>
<dbReference type="Proteomes" id="UP000198406">
    <property type="component" value="Unassembled WGS sequence"/>
</dbReference>
<evidence type="ECO:0000313" key="2">
    <source>
        <dbReference type="Proteomes" id="UP000198406"/>
    </source>
</evidence>
<gene>
    <name evidence="1" type="ORF">FisN_2Hu050</name>
</gene>
<dbReference type="EMBL" id="BDSP01000209">
    <property type="protein sequence ID" value="GAX24461.1"/>
    <property type="molecule type" value="Genomic_DNA"/>
</dbReference>
<reference evidence="1 2" key="1">
    <citation type="journal article" date="2015" name="Plant Cell">
        <title>Oil accumulation by the oleaginous diatom Fistulifera solaris as revealed by the genome and transcriptome.</title>
        <authorList>
            <person name="Tanaka T."/>
            <person name="Maeda Y."/>
            <person name="Veluchamy A."/>
            <person name="Tanaka M."/>
            <person name="Abida H."/>
            <person name="Marechal E."/>
            <person name="Bowler C."/>
            <person name="Muto M."/>
            <person name="Sunaga Y."/>
            <person name="Tanaka M."/>
            <person name="Yoshino T."/>
            <person name="Taniguchi T."/>
            <person name="Fukuda Y."/>
            <person name="Nemoto M."/>
            <person name="Matsumoto M."/>
            <person name="Wong P.S."/>
            <person name="Aburatani S."/>
            <person name="Fujibuchi W."/>
        </authorList>
    </citation>
    <scope>NUCLEOTIDE SEQUENCE [LARGE SCALE GENOMIC DNA]</scope>
    <source>
        <strain evidence="1 2">JPCC DA0580</strain>
    </source>
</reference>
<dbReference type="InParanoid" id="A0A1Z5KEF1"/>
<accession>A0A1Z5KEF1</accession>
<name>A0A1Z5KEF1_FISSO</name>
<dbReference type="AlphaFoldDB" id="A0A1Z5KEF1"/>